<dbReference type="AlphaFoldDB" id="A0AAE1CZT1"/>
<dbReference type="EMBL" id="JAWDGP010006050">
    <property type="protein sequence ID" value="KAK3748090.1"/>
    <property type="molecule type" value="Genomic_DNA"/>
</dbReference>
<keyword evidence="2" id="KW-1185">Reference proteome</keyword>
<name>A0AAE1CZT1_9GAST</name>
<evidence type="ECO:0000313" key="2">
    <source>
        <dbReference type="Proteomes" id="UP001283361"/>
    </source>
</evidence>
<sequence>MSLLQAPKTASISAYVQGLQCYMFSETSRKFTSRIATQGFYINRVQAVISNTPGLIFLSTTPVIFGNPVGNTSLSTKLEAPPIHHTATMLVRPLPLLTVLTMMTMAISAQSQ</sequence>
<gene>
    <name evidence="1" type="ORF">RRG08_061099</name>
</gene>
<accession>A0AAE1CZT1</accession>
<dbReference type="Proteomes" id="UP001283361">
    <property type="component" value="Unassembled WGS sequence"/>
</dbReference>
<protein>
    <submittedName>
        <fullName evidence="1">Uncharacterized protein</fullName>
    </submittedName>
</protein>
<proteinExistence type="predicted"/>
<organism evidence="1 2">
    <name type="scientific">Elysia crispata</name>
    <name type="common">lettuce slug</name>
    <dbReference type="NCBI Taxonomy" id="231223"/>
    <lineage>
        <taxon>Eukaryota</taxon>
        <taxon>Metazoa</taxon>
        <taxon>Spiralia</taxon>
        <taxon>Lophotrochozoa</taxon>
        <taxon>Mollusca</taxon>
        <taxon>Gastropoda</taxon>
        <taxon>Heterobranchia</taxon>
        <taxon>Euthyneura</taxon>
        <taxon>Panpulmonata</taxon>
        <taxon>Sacoglossa</taxon>
        <taxon>Placobranchoidea</taxon>
        <taxon>Plakobranchidae</taxon>
        <taxon>Elysia</taxon>
    </lineage>
</organism>
<evidence type="ECO:0000313" key="1">
    <source>
        <dbReference type="EMBL" id="KAK3748090.1"/>
    </source>
</evidence>
<reference evidence="1" key="1">
    <citation type="journal article" date="2023" name="G3 (Bethesda)">
        <title>A reference genome for the long-term kleptoplast-retaining sea slug Elysia crispata morphotype clarki.</title>
        <authorList>
            <person name="Eastman K.E."/>
            <person name="Pendleton A.L."/>
            <person name="Shaikh M.A."/>
            <person name="Suttiyut T."/>
            <person name="Ogas R."/>
            <person name="Tomko P."/>
            <person name="Gavelis G."/>
            <person name="Widhalm J.R."/>
            <person name="Wisecaver J.H."/>
        </authorList>
    </citation>
    <scope>NUCLEOTIDE SEQUENCE</scope>
    <source>
        <strain evidence="1">ECLA1</strain>
    </source>
</reference>
<comment type="caution">
    <text evidence="1">The sequence shown here is derived from an EMBL/GenBank/DDBJ whole genome shotgun (WGS) entry which is preliminary data.</text>
</comment>
<feature type="non-terminal residue" evidence="1">
    <location>
        <position position="1"/>
    </location>
</feature>